<dbReference type="Gene3D" id="3.50.4.10">
    <property type="entry name" value="Hepatocyte Growth Factor"/>
    <property type="match status" value="3"/>
</dbReference>
<feature type="domain" description="Apple" evidence="3">
    <location>
        <begin position="864"/>
        <end position="937"/>
    </location>
</feature>
<organism evidence="4 5">
    <name type="scientific">Fusarium equiseti</name>
    <name type="common">Fusarium scirpi</name>
    <dbReference type="NCBI Taxonomy" id="61235"/>
    <lineage>
        <taxon>Eukaryota</taxon>
        <taxon>Fungi</taxon>
        <taxon>Dikarya</taxon>
        <taxon>Ascomycota</taxon>
        <taxon>Pezizomycotina</taxon>
        <taxon>Sordariomycetes</taxon>
        <taxon>Hypocreomycetidae</taxon>
        <taxon>Hypocreales</taxon>
        <taxon>Nectriaceae</taxon>
        <taxon>Fusarium</taxon>
        <taxon>Fusarium incarnatum-equiseti species complex</taxon>
    </lineage>
</organism>
<feature type="domain" description="Apple" evidence="3">
    <location>
        <begin position="949"/>
        <end position="1029"/>
    </location>
</feature>
<feature type="compositionally biased region" description="Low complexity" evidence="1">
    <location>
        <begin position="215"/>
        <end position="412"/>
    </location>
</feature>
<dbReference type="Pfam" id="PF00024">
    <property type="entry name" value="PAN_1"/>
    <property type="match status" value="2"/>
</dbReference>
<feature type="domain" description="Apple" evidence="3">
    <location>
        <begin position="1157"/>
        <end position="1226"/>
    </location>
</feature>
<protein>
    <recommendedName>
        <fullName evidence="3">Apple domain-containing protein</fullName>
    </recommendedName>
</protein>
<feature type="domain" description="Apple" evidence="3">
    <location>
        <begin position="1568"/>
        <end position="1640"/>
    </location>
</feature>
<dbReference type="PROSITE" id="PS50948">
    <property type="entry name" value="PAN"/>
    <property type="match status" value="10"/>
</dbReference>
<sequence length="1650" mass="173576">MSRHLVRSFLLAAALSPFVNAGPCRPHPSSSLSRYASSSQVVSTSVIASSSVVLVGTNTVSEDAATGTGTSILPSDTTLTFSGIYSISTTATGDVAVSTDLYPNLPSDTTTYGAGTLSTAVSMSSATDTLSTSGTESIISQASGTTTLTASETESSSAISIDRTASSSETAITSSTEAQVTWSTATDTATTTRETQSSHAAVVDTTATSSGTDMSSATATQTTFSTAQGTPLTTSGSDSSVASSTDTTETNTSSTTISATSADTTETSKSADTTTTSGDLSTTGTGSSASTSGTFSTGTTLTSSETTATSSQTDTTTTTGTGASSATTEAASTDTSVTSKETDVTTTTSGTITTGTDSFTSTTETPSTDTTATSYETTATASGDSTASAEASSTTEATSTDTTMTTKETTTSGDLTANTVSASFTFTTDATSSDTTITSSETDTSTTTTSGDSATSTTETASSDTTMTTTGTDTSDTTTSGEPTSTLADTFTSTTETSSTDTTTTTGTTVTSSETTTATSTDFTTTATTVFSSTTEATSTTSETSSAAVPACTPGHLISPAPPGIECGKKGFPFLDDNPFPSVGYDITVNLETCAKACRETPECQSILFEQGAFCDFRRSKPEEIDNSDTDFRWYDVECFCGEDTTDPEPTCTDNLKSPAPANKVCGKSGYVGATFTGFGAPSTLQACAKLCKSNNQCTSFTFEANSACFLFSGTLEAKDGQPPNWVSYDLDCFCDLDKPDPKPETGCKLKSPSPPNKVCGQGGYGRGTNVIFNSQGPPTSLRDCVESCKANDHCTNFYFEANYYCAHYSGVVTETDGQETSFKWYDVDCFSCPSDETEPSNPTEPEPQCVNGAKEPAPKDTVCGVKGSAKGATEKLDDWESDATTLEDCRDECWALDTCESFTFEVSAGCTHYKSHISTKGVNEAQNGNVWYDISCFCQPEEEPEPPCVDNSPTEKVCGIRGRPGNQCLHQLFSARIASFEDCKEKCKTNNCDSFSFREDSGLCEVYQGRVGGTDDFASPWKWYDKACFDDNTPTEPQPTCKNNLVSPIPEEMICGEMGRGGGVYQQGPGPDGSSKSLRACADACITSGECTFFQFELDKQCEFYVGRLSKPDGAQTSHKWYDKDCFCDLDKPEPTEPETKCVSGLKEPLPKDSLCGATGAATGGAQSTGNGPVDTLGNCLKACKARANCQFFAFEQGSGCYFYKSQSPSTDGVASSWKWYEKNCFCDEEPETNQPEPEPQCVNNALQPSPKASACGAMGNPTTQGQEEIGSATATSVQGCRDACHKTAGCDSFQLEEGYNCYLFKGKVGSTDGRTTSEVWYDMSCFCGLETQPTNPNNEEPTKDICIGEPLNPLPVNTVCGKPGDVDTNTLSNKRLKTDMTLAECYKSCKTASDCDVFNFHNQRCELYKTKNQFSAASVVFTGSTIQWWQPSCFCDDSKTDTKDPEPVCVNNMLSPSPKNSNCGATGSVLTEDTNLQVLESGDETSLKACSDGCKAFSGCKSFVFLKDNFCMFFDASVGPTDGSETEHAYYDMSCFCDKPEPQKPTGSAGTCQNNMLTPAPQGLACGKPGIPIGNSNGEKVGSGTANTAAACYQLCKNTARCQTMYFHQSTGHCELYSGTVKETNAATTSFVWYDKGCFCDPNYSLGD</sequence>
<reference evidence="4" key="1">
    <citation type="submission" date="2022-09" db="EMBL/GenBank/DDBJ databases">
        <title>Fusarium specimens isolated from Avocado Roots.</title>
        <authorList>
            <person name="Stajich J."/>
            <person name="Roper C."/>
            <person name="Heimlech-Rivalta G."/>
        </authorList>
    </citation>
    <scope>NUCLEOTIDE SEQUENCE</scope>
    <source>
        <strain evidence="4">CF00095</strain>
    </source>
</reference>
<keyword evidence="5" id="KW-1185">Reference proteome</keyword>
<feature type="domain" description="Apple" evidence="3">
    <location>
        <begin position="1257"/>
        <end position="1327"/>
    </location>
</feature>
<feature type="domain" description="Apple" evidence="3">
    <location>
        <begin position="567"/>
        <end position="639"/>
    </location>
</feature>
<feature type="compositionally biased region" description="Polar residues" evidence="1">
    <location>
        <begin position="205"/>
        <end position="214"/>
    </location>
</feature>
<dbReference type="InterPro" id="IPR003609">
    <property type="entry name" value="Pan_app"/>
</dbReference>
<feature type="compositionally biased region" description="Low complexity" evidence="1">
    <location>
        <begin position="145"/>
        <end position="195"/>
    </location>
</feature>
<evidence type="ECO:0000256" key="2">
    <source>
        <dbReference type="SAM" id="SignalP"/>
    </source>
</evidence>
<evidence type="ECO:0000256" key="1">
    <source>
        <dbReference type="SAM" id="MobiDB-lite"/>
    </source>
</evidence>
<feature type="domain" description="Apple" evidence="3">
    <location>
        <begin position="666"/>
        <end position="733"/>
    </location>
</feature>
<dbReference type="Pfam" id="PF14295">
    <property type="entry name" value="PAN_4"/>
    <property type="match status" value="9"/>
</dbReference>
<accession>A0ABQ8QY38</accession>
<feature type="region of interest" description="Disordered" evidence="1">
    <location>
        <begin position="430"/>
        <end position="517"/>
    </location>
</feature>
<gene>
    <name evidence="4" type="ORF">NW768_011201</name>
</gene>
<feature type="region of interest" description="Disordered" evidence="1">
    <location>
        <begin position="143"/>
        <end position="414"/>
    </location>
</feature>
<dbReference type="Proteomes" id="UP001152024">
    <property type="component" value="Unassembled WGS sequence"/>
</dbReference>
<feature type="chain" id="PRO_5045671320" description="Apple domain-containing protein" evidence="2">
    <location>
        <begin position="22"/>
        <end position="1650"/>
    </location>
</feature>
<feature type="domain" description="Apple" evidence="3">
    <location>
        <begin position="1465"/>
        <end position="1537"/>
    </location>
</feature>
<feature type="domain" description="Apple" evidence="3">
    <location>
        <begin position="760"/>
        <end position="830"/>
    </location>
</feature>
<feature type="signal peptide" evidence="2">
    <location>
        <begin position="1"/>
        <end position="21"/>
    </location>
</feature>
<keyword evidence="2" id="KW-0732">Signal</keyword>
<feature type="domain" description="Apple" evidence="3">
    <location>
        <begin position="1362"/>
        <end position="1435"/>
    </location>
</feature>
<name>A0ABQ8QY38_FUSEQ</name>
<proteinExistence type="predicted"/>
<evidence type="ECO:0000259" key="3">
    <source>
        <dbReference type="PROSITE" id="PS50948"/>
    </source>
</evidence>
<dbReference type="EMBL" id="JAOQBH010000027">
    <property type="protein sequence ID" value="KAJ4115349.1"/>
    <property type="molecule type" value="Genomic_DNA"/>
</dbReference>
<evidence type="ECO:0000313" key="5">
    <source>
        <dbReference type="Proteomes" id="UP001152024"/>
    </source>
</evidence>
<evidence type="ECO:0000313" key="4">
    <source>
        <dbReference type="EMBL" id="KAJ4115349.1"/>
    </source>
</evidence>
<comment type="caution">
    <text evidence="4">The sequence shown here is derived from an EMBL/GenBank/DDBJ whole genome shotgun (WGS) entry which is preliminary data.</text>
</comment>